<evidence type="ECO:0000256" key="1">
    <source>
        <dbReference type="SAM" id="Phobius"/>
    </source>
</evidence>
<gene>
    <name evidence="2" type="ORF">KQJ23_02755</name>
</gene>
<name>A0ABS6FL31_9BACL</name>
<protein>
    <submittedName>
        <fullName evidence="2">Uncharacterized protein</fullName>
    </submittedName>
</protein>
<dbReference type="Proteomes" id="UP000743001">
    <property type="component" value="Unassembled WGS sequence"/>
</dbReference>
<proteinExistence type="predicted"/>
<evidence type="ECO:0000313" key="3">
    <source>
        <dbReference type="Proteomes" id="UP000743001"/>
    </source>
</evidence>
<comment type="caution">
    <text evidence="2">The sequence shown here is derived from an EMBL/GenBank/DDBJ whole genome shotgun (WGS) entry which is preliminary data.</text>
</comment>
<dbReference type="EMBL" id="JAHLQJ010000002">
    <property type="protein sequence ID" value="MBU5670743.1"/>
    <property type="molecule type" value="Genomic_DNA"/>
</dbReference>
<dbReference type="RefSeq" id="WP_216477156.1">
    <property type="nucleotide sequence ID" value="NZ_JAHLQJ010000002.1"/>
</dbReference>
<feature type="transmembrane region" description="Helical" evidence="1">
    <location>
        <begin position="6"/>
        <end position="24"/>
    </location>
</feature>
<sequence length="150" mass="17616">MKKTKYVIAAIVVVLLVISLFTLYENSKRTTFNEVVLKDLNVGEISSLQMIKSMNENEISITERNKIKEIIDCLSLIKLKESGLSTIEYTDSYWITLRDDDKRRFGITLYDNTYISIFKYTENQPNLTFSYKITNENEIDVETIEKWFNN</sequence>
<evidence type="ECO:0000313" key="2">
    <source>
        <dbReference type="EMBL" id="MBU5670743.1"/>
    </source>
</evidence>
<keyword evidence="3" id="KW-1185">Reference proteome</keyword>
<keyword evidence="1" id="KW-0472">Membrane</keyword>
<organism evidence="2 3">
    <name type="scientific">Paenibacillus brevis</name>
    <dbReference type="NCBI Taxonomy" id="2841508"/>
    <lineage>
        <taxon>Bacteria</taxon>
        <taxon>Bacillati</taxon>
        <taxon>Bacillota</taxon>
        <taxon>Bacilli</taxon>
        <taxon>Bacillales</taxon>
        <taxon>Paenibacillaceae</taxon>
        <taxon>Paenibacillus</taxon>
    </lineage>
</organism>
<reference evidence="2 3" key="1">
    <citation type="submission" date="2021-06" db="EMBL/GenBank/DDBJ databases">
        <authorList>
            <person name="Sun Q."/>
            <person name="Li D."/>
        </authorList>
    </citation>
    <scope>NUCLEOTIDE SEQUENCE [LARGE SCALE GENOMIC DNA]</scope>
    <source>
        <strain evidence="2 3">MSJ-6</strain>
    </source>
</reference>
<keyword evidence="1" id="KW-1133">Transmembrane helix</keyword>
<keyword evidence="1" id="KW-0812">Transmembrane</keyword>
<accession>A0ABS6FL31</accession>